<proteinExistence type="predicted"/>
<dbReference type="Proteomes" id="UP001597512">
    <property type="component" value="Unassembled WGS sequence"/>
</dbReference>
<evidence type="ECO:0000313" key="2">
    <source>
        <dbReference type="Proteomes" id="UP001597512"/>
    </source>
</evidence>
<protein>
    <submittedName>
        <fullName evidence="1">DUF1788 domain-containing protein</fullName>
    </submittedName>
</protein>
<keyword evidence="2" id="KW-1185">Reference proteome</keyword>
<accession>A0ABW6AL59</accession>
<reference evidence="2" key="1">
    <citation type="journal article" date="2019" name="Int. J. Syst. Evol. Microbiol.">
        <title>The Global Catalogue of Microorganisms (GCM) 10K type strain sequencing project: providing services to taxonomists for standard genome sequencing and annotation.</title>
        <authorList>
            <consortium name="The Broad Institute Genomics Platform"/>
            <consortium name="The Broad Institute Genome Sequencing Center for Infectious Disease"/>
            <person name="Wu L."/>
            <person name="Ma J."/>
        </authorList>
    </citation>
    <scope>NUCLEOTIDE SEQUENCE [LARGE SCALE GENOMIC DNA]</scope>
    <source>
        <strain evidence="2">KCTC 52490</strain>
    </source>
</reference>
<dbReference type="EMBL" id="JBHUOM010000022">
    <property type="protein sequence ID" value="MFD2936150.1"/>
    <property type="molecule type" value="Genomic_DNA"/>
</dbReference>
<comment type="caution">
    <text evidence="1">The sequence shown here is derived from an EMBL/GenBank/DDBJ whole genome shotgun (WGS) entry which is preliminary data.</text>
</comment>
<organism evidence="1 2">
    <name type="scientific">Spirosoma flavum</name>
    <dbReference type="NCBI Taxonomy" id="2048557"/>
    <lineage>
        <taxon>Bacteria</taxon>
        <taxon>Pseudomonadati</taxon>
        <taxon>Bacteroidota</taxon>
        <taxon>Cytophagia</taxon>
        <taxon>Cytophagales</taxon>
        <taxon>Cytophagaceae</taxon>
        <taxon>Spirosoma</taxon>
    </lineage>
</organism>
<dbReference type="Pfam" id="PF08747">
    <property type="entry name" value="BrxB"/>
    <property type="match status" value="1"/>
</dbReference>
<evidence type="ECO:0000313" key="1">
    <source>
        <dbReference type="EMBL" id="MFD2936150.1"/>
    </source>
</evidence>
<dbReference type="InterPro" id="IPR014858">
    <property type="entry name" value="BrxB"/>
</dbReference>
<sequence length="195" mass="22002">MTGTSSLTDQFEHLFTIIRSKGFLRKEALGGEIGFFIHAYEPSQQADVERATQQLISRLGQQGVSVVEINLYDICIGILGEEDRLTRIIDREPTMPKDKLLRVVQSSLSIEGRLIPAIEAKLAQIPHQVVFLTGVSQVFPFIRSHTVLNNLQRVITTPPLVIFFPGQYNGRSLELFGLLHDDNYYRAFNLANLHP</sequence>
<dbReference type="RefSeq" id="WP_381504699.1">
    <property type="nucleotide sequence ID" value="NZ_JBHUOM010000022.1"/>
</dbReference>
<gene>
    <name evidence="1" type="ORF">ACFS25_20370</name>
</gene>
<name>A0ABW6AL59_9BACT</name>